<dbReference type="RefSeq" id="XP_005843172.1">
    <property type="nucleotide sequence ID" value="XM_005843110.1"/>
</dbReference>
<proteinExistence type="predicted"/>
<evidence type="ECO:0000256" key="1">
    <source>
        <dbReference type="ARBA" id="ARBA00022729"/>
    </source>
</evidence>
<dbReference type="PANTHER" id="PTHR10161:SF14">
    <property type="entry name" value="TARTRATE-RESISTANT ACID PHOSPHATASE TYPE 5"/>
    <property type="match status" value="1"/>
</dbReference>
<dbReference type="OrthoDB" id="411211at2759"/>
<keyword evidence="2" id="KW-0378">Hydrolase</keyword>
<evidence type="ECO:0000313" key="5">
    <source>
        <dbReference type="EMBL" id="EFN51070.1"/>
    </source>
</evidence>
<dbReference type="InterPro" id="IPR051558">
    <property type="entry name" value="Metallophosphoesterase_PAP"/>
</dbReference>
<dbReference type="Pfam" id="PF00149">
    <property type="entry name" value="Metallophos"/>
    <property type="match status" value="1"/>
</dbReference>
<dbReference type="InterPro" id="IPR029052">
    <property type="entry name" value="Metallo-depent_PP-like"/>
</dbReference>
<keyword evidence="6" id="KW-1185">Reference proteome</keyword>
<feature type="chain" id="PRO_5003156072" description="Calcineurin-like phosphoesterase domain-containing protein" evidence="3">
    <location>
        <begin position="29"/>
        <end position="347"/>
    </location>
</feature>
<dbReference type="OMA" id="ILETTWA"/>
<reference evidence="5 6" key="1">
    <citation type="journal article" date="2010" name="Plant Cell">
        <title>The Chlorella variabilis NC64A genome reveals adaptation to photosymbiosis, coevolution with viruses, and cryptic sex.</title>
        <authorList>
            <person name="Blanc G."/>
            <person name="Duncan G."/>
            <person name="Agarkova I."/>
            <person name="Borodovsky M."/>
            <person name="Gurnon J."/>
            <person name="Kuo A."/>
            <person name="Lindquist E."/>
            <person name="Lucas S."/>
            <person name="Pangilinan J."/>
            <person name="Polle J."/>
            <person name="Salamov A."/>
            <person name="Terry A."/>
            <person name="Yamada T."/>
            <person name="Dunigan D.D."/>
            <person name="Grigoriev I.V."/>
            <person name="Claverie J.M."/>
            <person name="Van Etten J.L."/>
        </authorList>
    </citation>
    <scope>NUCLEOTIDE SEQUENCE [LARGE SCALE GENOMIC DNA]</scope>
    <source>
        <strain evidence="5 6">NC64A</strain>
    </source>
</reference>
<dbReference type="InParanoid" id="E1ZSV3"/>
<sequence>MPRSLAAAARPPLLVLMCAQAMLVGVAAQAFGAKVTLPQTYPLRFFVVGDWGRANDEHPNGYNQTRVAQMMAKKANSAYGKPHFVLSTGDNFYSFGLRNLSDHWFTQKFTNIYKAPGLQVPCSPLYQLDPALRKRDWRWHAFRNRKLSLAGGKVDFFFWDTTPSDVYSFYSCWGGFKGGVRSQSWPNNVVWLQNQLAASKASWKLIVAHHPPLSSGYHGVNPEVQVAVEALVRKYRAQVYFAGHDHNLEHLHYCDSSFYEPNYHIIVSGGGSRRYTKGFGTSNGKPSDYYPTDPSSVWGALTDGFVAVTLKAQEMVVQFYSTDFKNGTTAVHVARIPRLLKPGPDLD</sequence>
<dbReference type="GeneID" id="17350492"/>
<keyword evidence="1 3" id="KW-0732">Signal</keyword>
<dbReference type="Proteomes" id="UP000008141">
    <property type="component" value="Unassembled WGS sequence"/>
</dbReference>
<dbReference type="GO" id="GO:0016787">
    <property type="term" value="F:hydrolase activity"/>
    <property type="evidence" value="ECO:0007669"/>
    <property type="project" value="UniProtKB-KW"/>
</dbReference>
<accession>E1ZSV3</accession>
<dbReference type="InterPro" id="IPR004843">
    <property type="entry name" value="Calcineurin-like_PHP"/>
</dbReference>
<feature type="signal peptide" evidence="3">
    <location>
        <begin position="1"/>
        <end position="28"/>
    </location>
</feature>
<dbReference type="Gene3D" id="3.60.21.10">
    <property type="match status" value="1"/>
</dbReference>
<dbReference type="PANTHER" id="PTHR10161">
    <property type="entry name" value="TARTRATE-RESISTANT ACID PHOSPHATASE TYPE 5"/>
    <property type="match status" value="1"/>
</dbReference>
<gene>
    <name evidence="5" type="ORF">CHLNCDRAFT_141434</name>
</gene>
<dbReference type="STRING" id="554065.E1ZSV3"/>
<dbReference type="KEGG" id="cvr:CHLNCDRAFT_141434"/>
<name>E1ZSV3_CHLVA</name>
<dbReference type="AlphaFoldDB" id="E1ZSV3"/>
<dbReference type="eggNOG" id="KOG2679">
    <property type="taxonomic scope" value="Eukaryota"/>
</dbReference>
<dbReference type="EMBL" id="GL433868">
    <property type="protein sequence ID" value="EFN51070.1"/>
    <property type="molecule type" value="Genomic_DNA"/>
</dbReference>
<dbReference type="SUPFAM" id="SSF56300">
    <property type="entry name" value="Metallo-dependent phosphatases"/>
    <property type="match status" value="1"/>
</dbReference>
<organism evidence="6">
    <name type="scientific">Chlorella variabilis</name>
    <name type="common">Green alga</name>
    <dbReference type="NCBI Taxonomy" id="554065"/>
    <lineage>
        <taxon>Eukaryota</taxon>
        <taxon>Viridiplantae</taxon>
        <taxon>Chlorophyta</taxon>
        <taxon>core chlorophytes</taxon>
        <taxon>Trebouxiophyceae</taxon>
        <taxon>Chlorellales</taxon>
        <taxon>Chlorellaceae</taxon>
        <taxon>Chlorella clade</taxon>
        <taxon>Chlorella</taxon>
    </lineage>
</organism>
<evidence type="ECO:0000259" key="4">
    <source>
        <dbReference type="Pfam" id="PF00149"/>
    </source>
</evidence>
<protein>
    <recommendedName>
        <fullName evidence="4">Calcineurin-like phosphoesterase domain-containing protein</fullName>
    </recommendedName>
</protein>
<feature type="domain" description="Calcineurin-like phosphoesterase" evidence="4">
    <location>
        <begin position="43"/>
        <end position="247"/>
    </location>
</feature>
<evidence type="ECO:0000256" key="3">
    <source>
        <dbReference type="SAM" id="SignalP"/>
    </source>
</evidence>
<evidence type="ECO:0000256" key="2">
    <source>
        <dbReference type="ARBA" id="ARBA00022801"/>
    </source>
</evidence>
<evidence type="ECO:0000313" key="6">
    <source>
        <dbReference type="Proteomes" id="UP000008141"/>
    </source>
</evidence>